<dbReference type="Gene3D" id="2.20.25.80">
    <property type="entry name" value="WRKY domain"/>
    <property type="match status" value="1"/>
</dbReference>
<feature type="compositionally biased region" description="Polar residues" evidence="8">
    <location>
        <begin position="514"/>
        <end position="535"/>
    </location>
</feature>
<evidence type="ECO:0000259" key="9">
    <source>
        <dbReference type="PROSITE" id="PS50811"/>
    </source>
</evidence>
<feature type="compositionally biased region" description="Low complexity" evidence="8">
    <location>
        <begin position="491"/>
        <end position="511"/>
    </location>
</feature>
<dbReference type="SUPFAM" id="SSF118290">
    <property type="entry name" value="WRKY DNA-binding domain"/>
    <property type="match status" value="1"/>
</dbReference>
<evidence type="ECO:0000256" key="2">
    <source>
        <dbReference type="ARBA" id="ARBA00023015"/>
    </source>
</evidence>
<keyword evidence="7" id="KW-0175">Coiled coil</keyword>
<dbReference type="GO" id="GO:0003677">
    <property type="term" value="F:DNA binding"/>
    <property type="evidence" value="ECO:0007669"/>
    <property type="project" value="UniProtKB-KW"/>
</dbReference>
<gene>
    <name evidence="10" type="ORF">ILEXP_LOCUS56604</name>
</gene>
<evidence type="ECO:0000256" key="4">
    <source>
        <dbReference type="ARBA" id="ARBA00023163"/>
    </source>
</evidence>
<dbReference type="FunFam" id="2.20.25.80:FF:000002">
    <property type="entry name" value="probable WRKY transcription factor 31"/>
    <property type="match status" value="1"/>
</dbReference>
<feature type="domain" description="WRKY" evidence="9">
    <location>
        <begin position="212"/>
        <end position="278"/>
    </location>
</feature>
<comment type="similarity">
    <text evidence="6">Belongs to the WRKY group II-b family.</text>
</comment>
<evidence type="ECO:0000256" key="1">
    <source>
        <dbReference type="ARBA" id="ARBA00004123"/>
    </source>
</evidence>
<feature type="region of interest" description="Disordered" evidence="8">
    <location>
        <begin position="479"/>
        <end position="543"/>
    </location>
</feature>
<dbReference type="SMART" id="SM00774">
    <property type="entry name" value="WRKY"/>
    <property type="match status" value="1"/>
</dbReference>
<keyword evidence="11" id="KW-1185">Reference proteome</keyword>
<sequence>MEARMNRPSSGCAVEEENCVESIGHKERCSREASLDELESAKTEMGEVREENARLKKMLEQVEKDYRSLQKRFIDILQQEGNKNSINPSTNHDDQDIEEVPELVSLRLGRSPSEGKKDDNTSSSSKTREDEQSKGSDLKLGLEYNFEGSSLEPAELTSERSPENSFEESKEAVTGETWPPSKVLKRMRSGEDELSSQQPSVKRARVSVRARCDTPTMNDGCQWRKYGQKISKGNPCPRAYYRCTVAPTCPVRKQVQRCVEDMSILISTYEGNHNHPLPISATAMASTTSAAASMLLSGSSSTSQPGLGSSAATATTPSPNLHGLNVNLYDNSRPRPFYLPSSPSSSLPTITLDLTTSNSPFTHFNMFSSSFPPTKTFHATASESQMLPTVWGTGNGYISYGSGSPPSRPSQGQFYQPYVKLNNQASSQQYLTETLTKAITSDPSFRTVIAAAISSIVGGESEIETQGKQHGGERFDQNLKWPAGEPNKAISSNPSYLTRTSSSSSNSQIGSLMLLQQQTPSPFSVLKSNGTTTTADQKKEQSS</sequence>
<dbReference type="InterPro" id="IPR044810">
    <property type="entry name" value="WRKY_plant"/>
</dbReference>
<dbReference type="InterPro" id="IPR036576">
    <property type="entry name" value="WRKY_dom_sf"/>
</dbReference>
<feature type="compositionally biased region" description="Basic and acidic residues" evidence="8">
    <location>
        <begin position="113"/>
        <end position="137"/>
    </location>
</feature>
<dbReference type="Proteomes" id="UP001642360">
    <property type="component" value="Unassembled WGS sequence"/>
</dbReference>
<comment type="subcellular location">
    <subcellularLocation>
        <location evidence="1">Nucleus</location>
    </subcellularLocation>
</comment>
<accession>A0ABC8UZS0</accession>
<dbReference type="PANTHER" id="PTHR31429:SF24">
    <property type="entry name" value="WRKY TRANSCRIPTION FACTOR 72-RELATED"/>
    <property type="match status" value="1"/>
</dbReference>
<dbReference type="GO" id="GO:0005634">
    <property type="term" value="C:nucleus"/>
    <property type="evidence" value="ECO:0007669"/>
    <property type="project" value="UniProtKB-SubCell"/>
</dbReference>
<dbReference type="AlphaFoldDB" id="A0ABC8UZS0"/>
<evidence type="ECO:0000313" key="11">
    <source>
        <dbReference type="Proteomes" id="UP001642360"/>
    </source>
</evidence>
<keyword evidence="4" id="KW-0804">Transcription</keyword>
<reference evidence="10 11" key="1">
    <citation type="submission" date="2024-02" db="EMBL/GenBank/DDBJ databases">
        <authorList>
            <person name="Vignale AGUSTIN F."/>
            <person name="Sosa J E."/>
            <person name="Modenutti C."/>
        </authorList>
    </citation>
    <scope>NUCLEOTIDE SEQUENCE [LARGE SCALE GENOMIC DNA]</scope>
</reference>
<evidence type="ECO:0000256" key="7">
    <source>
        <dbReference type="SAM" id="Coils"/>
    </source>
</evidence>
<keyword evidence="3" id="KW-0238">DNA-binding</keyword>
<feature type="region of interest" description="Disordered" evidence="8">
    <location>
        <begin position="296"/>
        <end position="320"/>
    </location>
</feature>
<dbReference type="EMBL" id="CAUOFW020009501">
    <property type="protein sequence ID" value="CAK9186127.1"/>
    <property type="molecule type" value="Genomic_DNA"/>
</dbReference>
<evidence type="ECO:0000256" key="3">
    <source>
        <dbReference type="ARBA" id="ARBA00023125"/>
    </source>
</evidence>
<feature type="coiled-coil region" evidence="7">
    <location>
        <begin position="31"/>
        <end position="79"/>
    </location>
</feature>
<dbReference type="Pfam" id="PF03106">
    <property type="entry name" value="WRKY"/>
    <property type="match status" value="1"/>
</dbReference>
<evidence type="ECO:0000256" key="5">
    <source>
        <dbReference type="ARBA" id="ARBA00023242"/>
    </source>
</evidence>
<evidence type="ECO:0000256" key="6">
    <source>
        <dbReference type="ARBA" id="ARBA00061007"/>
    </source>
</evidence>
<dbReference type="PANTHER" id="PTHR31429">
    <property type="entry name" value="WRKY TRANSCRIPTION FACTOR 36-RELATED"/>
    <property type="match status" value="1"/>
</dbReference>
<protein>
    <recommendedName>
        <fullName evidence="9">WRKY domain-containing protein</fullName>
    </recommendedName>
</protein>
<name>A0ABC8UZS0_9AQUA</name>
<dbReference type="InterPro" id="IPR003657">
    <property type="entry name" value="WRKY_dom"/>
</dbReference>
<comment type="caution">
    <text evidence="10">The sequence shown here is derived from an EMBL/GenBank/DDBJ whole genome shotgun (WGS) entry which is preliminary data.</text>
</comment>
<keyword evidence="5" id="KW-0539">Nucleus</keyword>
<feature type="region of interest" description="Disordered" evidence="8">
    <location>
        <begin position="106"/>
        <end position="181"/>
    </location>
</feature>
<keyword evidence="2" id="KW-0805">Transcription regulation</keyword>
<organism evidence="10 11">
    <name type="scientific">Ilex paraguariensis</name>
    <name type="common">yerba mate</name>
    <dbReference type="NCBI Taxonomy" id="185542"/>
    <lineage>
        <taxon>Eukaryota</taxon>
        <taxon>Viridiplantae</taxon>
        <taxon>Streptophyta</taxon>
        <taxon>Embryophyta</taxon>
        <taxon>Tracheophyta</taxon>
        <taxon>Spermatophyta</taxon>
        <taxon>Magnoliopsida</taxon>
        <taxon>eudicotyledons</taxon>
        <taxon>Gunneridae</taxon>
        <taxon>Pentapetalae</taxon>
        <taxon>asterids</taxon>
        <taxon>campanulids</taxon>
        <taxon>Aquifoliales</taxon>
        <taxon>Aquifoliaceae</taxon>
        <taxon>Ilex</taxon>
    </lineage>
</organism>
<feature type="compositionally biased region" description="Low complexity" evidence="8">
    <location>
        <begin position="296"/>
        <end position="311"/>
    </location>
</feature>
<evidence type="ECO:0000256" key="8">
    <source>
        <dbReference type="SAM" id="MobiDB-lite"/>
    </source>
</evidence>
<evidence type="ECO:0000313" key="10">
    <source>
        <dbReference type="EMBL" id="CAK9186127.1"/>
    </source>
</evidence>
<dbReference type="PROSITE" id="PS50811">
    <property type="entry name" value="WRKY"/>
    <property type="match status" value="1"/>
</dbReference>
<feature type="compositionally biased region" description="Basic and acidic residues" evidence="8">
    <location>
        <begin position="157"/>
        <end position="173"/>
    </location>
</feature>
<proteinExistence type="inferred from homology"/>